<keyword evidence="1" id="KW-1133">Transmembrane helix</keyword>
<comment type="caution">
    <text evidence="2">The sequence shown here is derived from an EMBL/GenBank/DDBJ whole genome shotgun (WGS) entry which is preliminary data.</text>
</comment>
<keyword evidence="1" id="KW-0812">Transmembrane</keyword>
<protein>
    <submittedName>
        <fullName evidence="2">Uncharacterized protein</fullName>
    </submittedName>
</protein>
<evidence type="ECO:0000256" key="1">
    <source>
        <dbReference type="SAM" id="Phobius"/>
    </source>
</evidence>
<sequence>MDIYVMIQDVEQKDNGSRYDKSRTTFFLNSKWFYLVMLNPVLRYLSIISASLVPLVFLVSLVFLVYLVEKIEIPKQVRNDERFTNDIITQ</sequence>
<keyword evidence="1" id="KW-0472">Membrane</keyword>
<dbReference type="AlphaFoldDB" id="A0A1V4QGX7"/>
<organism evidence="2 3">
    <name type="scientific">candidate division WOR-3 bacterium 4484_100</name>
    <dbReference type="NCBI Taxonomy" id="1936077"/>
    <lineage>
        <taxon>Bacteria</taxon>
        <taxon>Bacteria division WOR-3</taxon>
    </lineage>
</organism>
<dbReference type="Proteomes" id="UP000191663">
    <property type="component" value="Unassembled WGS sequence"/>
</dbReference>
<reference evidence="3" key="1">
    <citation type="submission" date="2017-01" db="EMBL/GenBank/DDBJ databases">
        <title>Novel pathways for hydrocarbon cycling and metabolic interdependencies in hydrothermal sediment communities.</title>
        <authorList>
            <person name="Dombrowski N."/>
            <person name="Seitz K."/>
            <person name="Teske A."/>
            <person name="Baker B."/>
        </authorList>
    </citation>
    <scope>NUCLEOTIDE SEQUENCE [LARGE SCALE GENOMIC DNA]</scope>
</reference>
<gene>
    <name evidence="2" type="ORF">BXT86_00475</name>
</gene>
<feature type="transmembrane region" description="Helical" evidence="1">
    <location>
        <begin position="44"/>
        <end position="68"/>
    </location>
</feature>
<accession>A0A1V4QGX7</accession>
<proteinExistence type="predicted"/>
<evidence type="ECO:0000313" key="3">
    <source>
        <dbReference type="Proteomes" id="UP000191663"/>
    </source>
</evidence>
<evidence type="ECO:0000313" key="2">
    <source>
        <dbReference type="EMBL" id="OPX18574.1"/>
    </source>
</evidence>
<dbReference type="EMBL" id="MUKB01000006">
    <property type="protein sequence ID" value="OPX18574.1"/>
    <property type="molecule type" value="Genomic_DNA"/>
</dbReference>
<name>A0A1V4QGX7_UNCW3</name>